<evidence type="ECO:0000256" key="3">
    <source>
        <dbReference type="ARBA" id="ARBA00022692"/>
    </source>
</evidence>
<dbReference type="Pfam" id="PF04241">
    <property type="entry name" value="DUF423"/>
    <property type="match status" value="1"/>
</dbReference>
<dbReference type="PANTHER" id="PTHR43461">
    <property type="entry name" value="TRANSMEMBRANE PROTEIN 256"/>
    <property type="match status" value="1"/>
</dbReference>
<feature type="transmembrane region" description="Helical" evidence="6">
    <location>
        <begin position="12"/>
        <end position="33"/>
    </location>
</feature>
<feature type="transmembrane region" description="Helical" evidence="6">
    <location>
        <begin position="111"/>
        <end position="131"/>
    </location>
</feature>
<evidence type="ECO:0000256" key="1">
    <source>
        <dbReference type="ARBA" id="ARBA00004141"/>
    </source>
</evidence>
<evidence type="ECO:0000313" key="7">
    <source>
        <dbReference type="EMBL" id="MBO0948941.1"/>
    </source>
</evidence>
<proteinExistence type="inferred from homology"/>
<protein>
    <submittedName>
        <fullName evidence="7">DUF423 domain-containing protein</fullName>
    </submittedName>
</protein>
<name>A0ABS3JG03_9BACT</name>
<keyword evidence="8" id="KW-1185">Reference proteome</keyword>
<comment type="subcellular location">
    <subcellularLocation>
        <location evidence="1">Membrane</location>
        <topology evidence="1">Multi-pass membrane protein</topology>
    </subcellularLocation>
</comment>
<sequence length="133" mass="14288">MENLIAQARWVIQLGSVLGFLSVGIGAFGAHGLRAKLEAAGRMDTFETAVKYQFYHALALVLVGIITQLLANNPAALKTLNWSAWSFVAGTLIFSGSLYVLCLLGINWLGAVTPIGGLFFLAGWALLFWSVKS</sequence>
<evidence type="ECO:0000313" key="8">
    <source>
        <dbReference type="Proteomes" id="UP000664628"/>
    </source>
</evidence>
<gene>
    <name evidence="7" type="ORF">J2I46_10135</name>
</gene>
<reference evidence="7 8" key="1">
    <citation type="submission" date="2021-03" db="EMBL/GenBank/DDBJ databases">
        <title>Fibrella sp. HMF5405 genome sequencing and assembly.</title>
        <authorList>
            <person name="Kang H."/>
            <person name="Kim H."/>
            <person name="Bae S."/>
            <person name="Joh K."/>
        </authorList>
    </citation>
    <scope>NUCLEOTIDE SEQUENCE [LARGE SCALE GENOMIC DNA]</scope>
    <source>
        <strain evidence="7 8">HMF5405</strain>
    </source>
</reference>
<dbReference type="PANTHER" id="PTHR43461:SF1">
    <property type="entry name" value="TRANSMEMBRANE PROTEIN 256"/>
    <property type="match status" value="1"/>
</dbReference>
<comment type="similarity">
    <text evidence="2">Belongs to the UPF0382 family.</text>
</comment>
<dbReference type="RefSeq" id="WP_207328883.1">
    <property type="nucleotide sequence ID" value="NZ_JAFMYW010000002.1"/>
</dbReference>
<evidence type="ECO:0000256" key="6">
    <source>
        <dbReference type="SAM" id="Phobius"/>
    </source>
</evidence>
<evidence type="ECO:0000256" key="2">
    <source>
        <dbReference type="ARBA" id="ARBA00009694"/>
    </source>
</evidence>
<keyword evidence="4 6" id="KW-1133">Transmembrane helix</keyword>
<dbReference type="EMBL" id="JAFMYW010000002">
    <property type="protein sequence ID" value="MBO0948941.1"/>
    <property type="molecule type" value="Genomic_DNA"/>
</dbReference>
<evidence type="ECO:0000256" key="5">
    <source>
        <dbReference type="ARBA" id="ARBA00023136"/>
    </source>
</evidence>
<dbReference type="InterPro" id="IPR006696">
    <property type="entry name" value="DUF423"/>
</dbReference>
<keyword evidence="3 6" id="KW-0812">Transmembrane</keyword>
<feature type="transmembrane region" description="Helical" evidence="6">
    <location>
        <begin position="54"/>
        <end position="71"/>
    </location>
</feature>
<comment type="caution">
    <text evidence="7">The sequence shown here is derived from an EMBL/GenBank/DDBJ whole genome shotgun (WGS) entry which is preliminary data.</text>
</comment>
<evidence type="ECO:0000256" key="4">
    <source>
        <dbReference type="ARBA" id="ARBA00022989"/>
    </source>
</evidence>
<feature type="transmembrane region" description="Helical" evidence="6">
    <location>
        <begin position="83"/>
        <end position="104"/>
    </location>
</feature>
<accession>A0ABS3JG03</accession>
<dbReference type="Proteomes" id="UP000664628">
    <property type="component" value="Unassembled WGS sequence"/>
</dbReference>
<keyword evidence="5 6" id="KW-0472">Membrane</keyword>
<organism evidence="7 8">
    <name type="scientific">Fibrella forsythiae</name>
    <dbReference type="NCBI Taxonomy" id="2817061"/>
    <lineage>
        <taxon>Bacteria</taxon>
        <taxon>Pseudomonadati</taxon>
        <taxon>Bacteroidota</taxon>
        <taxon>Cytophagia</taxon>
        <taxon>Cytophagales</taxon>
        <taxon>Spirosomataceae</taxon>
        <taxon>Fibrella</taxon>
    </lineage>
</organism>